<dbReference type="CDD" id="cd05930">
    <property type="entry name" value="A_NRPS"/>
    <property type="match status" value="1"/>
</dbReference>
<dbReference type="GO" id="GO:0008610">
    <property type="term" value="P:lipid biosynthetic process"/>
    <property type="evidence" value="ECO:0007669"/>
    <property type="project" value="UniProtKB-ARBA"/>
</dbReference>
<dbReference type="FunFam" id="3.30.300.30:FF:000010">
    <property type="entry name" value="Enterobactin synthetase component F"/>
    <property type="match status" value="2"/>
</dbReference>
<dbReference type="SUPFAM" id="SSF56801">
    <property type="entry name" value="Acetyl-CoA synthetase-like"/>
    <property type="match status" value="2"/>
</dbReference>
<dbReference type="PROSITE" id="PS00012">
    <property type="entry name" value="PHOSPHOPANTETHEINE"/>
    <property type="match status" value="2"/>
</dbReference>
<accession>U5YMX3</accession>
<dbReference type="PANTHER" id="PTHR45527">
    <property type="entry name" value="NONRIBOSOMAL PEPTIDE SYNTHETASE"/>
    <property type="match status" value="1"/>
</dbReference>
<feature type="domain" description="Carrier" evidence="6">
    <location>
        <begin position="1438"/>
        <end position="1513"/>
    </location>
</feature>
<evidence type="ECO:0000313" key="7">
    <source>
        <dbReference type="EMBL" id="AGZ94015.1"/>
    </source>
</evidence>
<dbReference type="GO" id="GO:0031177">
    <property type="term" value="F:phosphopantetheine binding"/>
    <property type="evidence" value="ECO:0007669"/>
    <property type="project" value="InterPro"/>
</dbReference>
<dbReference type="InterPro" id="IPR036736">
    <property type="entry name" value="ACP-like_sf"/>
</dbReference>
<dbReference type="InterPro" id="IPR010071">
    <property type="entry name" value="AA_adenyl_dom"/>
</dbReference>
<dbReference type="GO" id="GO:0044550">
    <property type="term" value="P:secondary metabolite biosynthetic process"/>
    <property type="evidence" value="ECO:0007669"/>
    <property type="project" value="UniProtKB-ARBA"/>
</dbReference>
<proteinExistence type="inferred from homology"/>
<feature type="compositionally biased region" description="Polar residues" evidence="5">
    <location>
        <begin position="618"/>
        <end position="627"/>
    </location>
</feature>
<feature type="compositionally biased region" description="Pro residues" evidence="5">
    <location>
        <begin position="351"/>
        <end position="361"/>
    </location>
</feature>
<dbReference type="FunFam" id="1.10.1200.10:FF:000016">
    <property type="entry name" value="Non-ribosomal peptide synthase"/>
    <property type="match status" value="2"/>
</dbReference>
<feature type="region of interest" description="Disordered" evidence="5">
    <location>
        <begin position="343"/>
        <end position="366"/>
    </location>
</feature>
<dbReference type="FunFam" id="3.40.50.980:FF:000001">
    <property type="entry name" value="Non-ribosomal peptide synthetase"/>
    <property type="match status" value="1"/>
</dbReference>
<organism evidence="7">
    <name type="scientific">Streptomyces sp. MMG1662</name>
    <dbReference type="NCBI Taxonomy" id="1415548"/>
    <lineage>
        <taxon>Bacteria</taxon>
        <taxon>Bacillati</taxon>
        <taxon>Actinomycetota</taxon>
        <taxon>Actinomycetes</taxon>
        <taxon>Kitasatosporales</taxon>
        <taxon>Streptomycetaceae</taxon>
        <taxon>Streptomyces</taxon>
    </lineage>
</organism>
<dbReference type="CDD" id="cd19540">
    <property type="entry name" value="LCL_NRPS-like"/>
    <property type="match status" value="1"/>
</dbReference>
<dbReference type="GO" id="GO:0043041">
    <property type="term" value="P:amino acid activation for nonribosomal peptide biosynthetic process"/>
    <property type="evidence" value="ECO:0007669"/>
    <property type="project" value="TreeGrafter"/>
</dbReference>
<protein>
    <submittedName>
        <fullName evidence="7">Non-ribosomal peptide synthetase</fullName>
    </submittedName>
</protein>
<dbReference type="InterPro" id="IPR042099">
    <property type="entry name" value="ANL_N_sf"/>
</dbReference>
<dbReference type="InterPro" id="IPR025110">
    <property type="entry name" value="AMP-bd_C"/>
</dbReference>
<evidence type="ECO:0000256" key="4">
    <source>
        <dbReference type="ARBA" id="ARBA00022553"/>
    </source>
</evidence>
<dbReference type="GO" id="GO:0017000">
    <property type="term" value="P:antibiotic biosynthetic process"/>
    <property type="evidence" value="ECO:0007669"/>
    <property type="project" value="UniProtKB-ARBA"/>
</dbReference>
<evidence type="ECO:0000256" key="1">
    <source>
        <dbReference type="ARBA" id="ARBA00001957"/>
    </source>
</evidence>
<dbReference type="EMBL" id="KF386868">
    <property type="protein sequence ID" value="AGZ94015.1"/>
    <property type="molecule type" value="Genomic_DNA"/>
</dbReference>
<dbReference type="GO" id="GO:0005829">
    <property type="term" value="C:cytosol"/>
    <property type="evidence" value="ECO:0007669"/>
    <property type="project" value="TreeGrafter"/>
</dbReference>
<dbReference type="Gene3D" id="3.30.300.30">
    <property type="match status" value="2"/>
</dbReference>
<dbReference type="Gene3D" id="3.30.559.30">
    <property type="entry name" value="Nonribosomal peptide synthetase, condensation domain"/>
    <property type="match status" value="1"/>
</dbReference>
<dbReference type="NCBIfam" id="TIGR01733">
    <property type="entry name" value="AA-adenyl-dom"/>
    <property type="match status" value="2"/>
</dbReference>
<dbReference type="InterPro" id="IPR029058">
    <property type="entry name" value="AB_hydrolase_fold"/>
</dbReference>
<dbReference type="GO" id="GO:0003824">
    <property type="term" value="F:catalytic activity"/>
    <property type="evidence" value="ECO:0007669"/>
    <property type="project" value="InterPro"/>
</dbReference>
<dbReference type="Pfam" id="PF00668">
    <property type="entry name" value="Condensation"/>
    <property type="match status" value="2"/>
</dbReference>
<evidence type="ECO:0000259" key="6">
    <source>
        <dbReference type="PROSITE" id="PS50075"/>
    </source>
</evidence>
<dbReference type="InterPro" id="IPR000873">
    <property type="entry name" value="AMP-dep_synth/lig_dom"/>
</dbReference>
<dbReference type="SMART" id="SM00823">
    <property type="entry name" value="PKS_PP"/>
    <property type="match status" value="2"/>
</dbReference>
<dbReference type="InterPro" id="IPR020845">
    <property type="entry name" value="AMP-binding_CS"/>
</dbReference>
<dbReference type="FunFam" id="2.30.38.10:FF:000001">
    <property type="entry name" value="Non-ribosomal peptide synthetase PvdI"/>
    <property type="match status" value="1"/>
</dbReference>
<dbReference type="Pfam" id="PF00550">
    <property type="entry name" value="PP-binding"/>
    <property type="match status" value="2"/>
</dbReference>
<dbReference type="InterPro" id="IPR006162">
    <property type="entry name" value="Ppantetheine_attach_site"/>
</dbReference>
<comment type="similarity">
    <text evidence="2">Belongs to the ATP-dependent AMP-binding enzyme family.</text>
</comment>
<comment type="cofactor">
    <cofactor evidence="1">
        <name>pantetheine 4'-phosphate</name>
        <dbReference type="ChEBI" id="CHEBI:47942"/>
    </cofactor>
</comment>
<dbReference type="Gene3D" id="3.40.50.12780">
    <property type="entry name" value="N-terminal domain of ligase-like"/>
    <property type="match status" value="1"/>
</dbReference>
<dbReference type="Gene3D" id="3.40.50.1820">
    <property type="entry name" value="alpha/beta hydrolase"/>
    <property type="match status" value="1"/>
</dbReference>
<keyword evidence="3" id="KW-0596">Phosphopantetheine</keyword>
<evidence type="ECO:0000256" key="5">
    <source>
        <dbReference type="SAM" id="MobiDB-lite"/>
    </source>
</evidence>
<evidence type="ECO:0000256" key="3">
    <source>
        <dbReference type="ARBA" id="ARBA00022450"/>
    </source>
</evidence>
<dbReference type="InterPro" id="IPR023213">
    <property type="entry name" value="CAT-like_dom_sf"/>
</dbReference>
<dbReference type="SUPFAM" id="SSF47336">
    <property type="entry name" value="ACP-like"/>
    <property type="match status" value="2"/>
</dbReference>
<dbReference type="Pfam" id="PF00501">
    <property type="entry name" value="AMP-binding"/>
    <property type="match status" value="2"/>
</dbReference>
<dbReference type="Gene3D" id="3.30.559.10">
    <property type="entry name" value="Chloramphenicol acetyltransferase-like domain"/>
    <property type="match status" value="1"/>
</dbReference>
<dbReference type="InterPro" id="IPR009081">
    <property type="entry name" value="PP-bd_ACP"/>
</dbReference>
<dbReference type="InterPro" id="IPR020806">
    <property type="entry name" value="PKS_PP-bd"/>
</dbReference>
<keyword evidence="4" id="KW-0597">Phosphoprotein</keyword>
<dbReference type="InterPro" id="IPR001242">
    <property type="entry name" value="Condensation_dom"/>
</dbReference>
<name>U5YMX3_9ACTN</name>
<feature type="domain" description="Carrier" evidence="6">
    <location>
        <begin position="364"/>
        <end position="439"/>
    </location>
</feature>
<reference evidence="7" key="1">
    <citation type="journal article" date="2013" name="Proc. Natl. Acad. Sci. U.S.A.">
        <title>Diversity and abundance of phosphonate biosynthetic genes in nature.</title>
        <authorList>
            <person name="Yu X."/>
            <person name="Doroghazi J.R."/>
            <person name="Janga S.C."/>
            <person name="Zhang J.K."/>
            <person name="Circello B."/>
            <person name="Griffin B.M."/>
            <person name="Labeda D.P."/>
            <person name="Metcalf W.W."/>
        </authorList>
    </citation>
    <scope>NUCLEOTIDE SEQUENCE</scope>
    <source>
        <strain evidence="7">MMG1662</strain>
    </source>
</reference>
<dbReference type="Gene3D" id="3.40.50.980">
    <property type="match status" value="2"/>
</dbReference>
<dbReference type="Gene3D" id="1.10.1200.10">
    <property type="entry name" value="ACP-like"/>
    <property type="match status" value="1"/>
</dbReference>
<dbReference type="Gene3D" id="2.30.38.10">
    <property type="entry name" value="Luciferase, Domain 3"/>
    <property type="match status" value="1"/>
</dbReference>
<dbReference type="FunFam" id="3.40.50.12780:FF:000012">
    <property type="entry name" value="Non-ribosomal peptide synthetase"/>
    <property type="match status" value="1"/>
</dbReference>
<dbReference type="SUPFAM" id="SSF52777">
    <property type="entry name" value="CoA-dependent acyltransferases"/>
    <property type="match status" value="2"/>
</dbReference>
<feature type="region of interest" description="Disordered" evidence="5">
    <location>
        <begin position="597"/>
        <end position="642"/>
    </location>
</feature>
<dbReference type="InterPro" id="IPR045851">
    <property type="entry name" value="AMP-bd_C_sf"/>
</dbReference>
<dbReference type="GO" id="GO:0072330">
    <property type="term" value="P:monocarboxylic acid biosynthetic process"/>
    <property type="evidence" value="ECO:0007669"/>
    <property type="project" value="UniProtKB-ARBA"/>
</dbReference>
<dbReference type="PROSITE" id="PS50075">
    <property type="entry name" value="CARRIER"/>
    <property type="match status" value="2"/>
</dbReference>
<dbReference type="CDD" id="cd17651">
    <property type="entry name" value="A_NRPS_VisG_like"/>
    <property type="match status" value="1"/>
</dbReference>
<dbReference type="Pfam" id="PF13193">
    <property type="entry name" value="AMP-binding_C"/>
    <property type="match status" value="2"/>
</dbReference>
<dbReference type="PROSITE" id="PS00455">
    <property type="entry name" value="AMP_BINDING"/>
    <property type="match status" value="2"/>
</dbReference>
<evidence type="ECO:0000256" key="2">
    <source>
        <dbReference type="ARBA" id="ARBA00006432"/>
    </source>
</evidence>
<dbReference type="PANTHER" id="PTHR45527:SF1">
    <property type="entry name" value="FATTY ACID SYNTHASE"/>
    <property type="match status" value="1"/>
</dbReference>
<sequence>MGEALAYVLYTSGSTGAPKGVAVTTANLVNLLGHFIRALPLAPDDRLLAVTTVGFDIAALEIFAPLLRGARLVLADDEDRRDPARLSRCITDHGVTVLQATPSLWQLLLDGARTDLSAVHALVGGEALPGELAHALHERTRRVTHLYGPTETTVWSTAVTLSPDTLARPPLGAPVTATRIHVLDPLLRPVAPGRKGELYVSGAGVARGYHRHGALTAERFVANPFGPPGSRMYRTGDLVRRTATGDLEFLGRTDHQVKIRGFRVELGEVEAALARSPEVGQVVAVVREDRPDDRKLVAYVVPRPGRDPDPADLRDRASHALPDYMVPSAVMVLDRLPLTPNGKVDRQALPVPAPAPAPAPDGPVSADARQTALCQLYADLLGLPRVGPRDDFLALGGHSLLAVRLIGRIRDLLGYDLTVRELFEHRTPAAVAARLTRPAPERPALVRQPRPTLPPLSYAQRRLWFLDRLEGSAATYNMPLVLRLNGPLDHAALTAALGDVTARHEALRTVFPETESGGEPWQRVLDAADACPALPVFRVPDPERAEQVRRAFLRRGFDLAAEPPLRAALLTSAPEEHELLLVVHHIACDGWSLAPSRATCSPPTPPGRGARARPGRSFPSNTPTTPCGSGGSSAKRRPPAVRWAASWSSGDPRYMACRPSWSSRPTAPPAVASYRGGTTTLTVRADRHEALLCLARQTGTTVFMVFQSLVAVLLTRLGAGTDIPLGSPVAGREDSALDDLVGFFVNTLVLRADTSGDPTFETLLKRVRKADLDAFEHQDLPFELLVEALSPTRSPARHPLFQVLVVAQNTERLAFRLPGLDVVSLSTPLGIAKFDLSYNVDERFTPDGDAAGIDITVEYATDLFDRSTVEQWNRYLLRLLTAALAAPGTPIGRLDLLCGEERRRLLTDWNATERAVPGASLPELLTAQAARTPDAPAVRYEDERVTYAELESRSNRMARMLATRGVGPEDTVALFLPRSADLVVALTGVVKAGAAYLPVDPGYPAERIAYMLEDARPACVLTTAAMADRLADDTEGVVVTDSAEFREEVRGRSDRVLTDTERTAPLLPGHPVYVIYTSGSTGRPKGVVLPHEALVNLLAWHAQIMPGGPGTTTAQFASLSFDAAAHEIFTALTLGKTLAVPADHVRKDTQELVRWLDRHRVGELFAPTPVVESVAAAARELGLTLPRLTDIAQAGEALVLHPALSDFWTAVPGRRLHNFYGPTETHVVTAHTVPREAAGTELTSPPIGPPIWNTRCYVLDSRLGPVPRGVPGELYLAGCQVARGYLGRPALTAARFVADPYGPPGTRMYRTGDLARWNRDGELEFLGRTDFQVKIRGFRVELGEVETVLAQLTGADRVVSVVREDRPGDRRLVAYVVPGPGGRPDLADLRRAAAATLPAHMVPAALVLLEGVPLNPNGKVDRAALPAPDYAAGRQRAEPRTSEEKALCRLFAETLGLPDIDIDADFFETGGHSLLATLLISRIRSELRCELDIRDLFDSPTVRGVAARLIRRPTHRPALRRMRPVPGDHRGPT</sequence>